<dbReference type="EMBL" id="RQPJ01000002">
    <property type="protein sequence ID" value="RTE54699.1"/>
    <property type="molecule type" value="Genomic_DNA"/>
</dbReference>
<comment type="pathway">
    <text evidence="1">Cofactor biosynthesis; biotin biosynthesis.</text>
</comment>
<feature type="binding site" description="in other chain" evidence="12">
    <location>
        <position position="185"/>
    </location>
    <ligand>
        <name>pyridoxal 5'-phosphate</name>
        <dbReference type="ChEBI" id="CHEBI:597326"/>
        <note>ligand shared between dimeric partners</note>
    </ligand>
</feature>
<dbReference type="GO" id="GO:0005737">
    <property type="term" value="C:cytoplasm"/>
    <property type="evidence" value="ECO:0007669"/>
    <property type="project" value="UniProtKB-ARBA"/>
</dbReference>
<dbReference type="GO" id="GO:0008890">
    <property type="term" value="F:glycine C-acetyltransferase activity"/>
    <property type="evidence" value="ECO:0007669"/>
    <property type="project" value="UniProtKB-UniRule"/>
</dbReference>
<dbReference type="EC" id="2.3.1.29" evidence="12"/>
<dbReference type="Gene3D" id="3.40.640.10">
    <property type="entry name" value="Type I PLP-dependent aspartate aminotransferase-like (Major domain)"/>
    <property type="match status" value="1"/>
</dbReference>
<comment type="cofactor">
    <cofactor evidence="12">
        <name>pyridoxal 5'-phosphate</name>
        <dbReference type="ChEBI" id="CHEBI:597326"/>
    </cofactor>
    <text evidence="12">Binds 1 pyridoxal phosphate per subunit.</text>
</comment>
<dbReference type="FunFam" id="3.90.1150.10:FF:000004">
    <property type="entry name" value="2-amino-3-ketobutyrate coenzyme A ligase"/>
    <property type="match status" value="1"/>
</dbReference>
<keyword evidence="13" id="KW-0175">Coiled coil</keyword>
<protein>
    <recommendedName>
        <fullName evidence="12">2-amino-3-ketobutyrate coenzyme A ligase</fullName>
        <shortName evidence="12">AKB ligase</shortName>
        <ecNumber evidence="12">2.3.1.29</ecNumber>
    </recommendedName>
    <alternativeName>
        <fullName evidence="12">Glycine acetyltransferase</fullName>
    </alternativeName>
</protein>
<evidence type="ECO:0000256" key="2">
    <source>
        <dbReference type="ARBA" id="ARBA00004760"/>
    </source>
</evidence>
<evidence type="ECO:0000256" key="9">
    <source>
        <dbReference type="ARBA" id="ARBA00023315"/>
    </source>
</evidence>
<accession>A0A3S0B0C6</accession>
<comment type="pathway">
    <text evidence="2">Lipid metabolism; sphingolipid metabolism.</text>
</comment>
<comment type="catalytic activity">
    <reaction evidence="10">
        <text>L-serine + hexadecanoyl-CoA + H(+) = 3-oxosphinganine + CO2 + CoA</text>
        <dbReference type="Rhea" id="RHEA:14761"/>
        <dbReference type="ChEBI" id="CHEBI:15378"/>
        <dbReference type="ChEBI" id="CHEBI:16526"/>
        <dbReference type="ChEBI" id="CHEBI:33384"/>
        <dbReference type="ChEBI" id="CHEBI:57287"/>
        <dbReference type="ChEBI" id="CHEBI:57379"/>
        <dbReference type="ChEBI" id="CHEBI:58299"/>
        <dbReference type="EC" id="2.3.1.50"/>
    </reaction>
    <physiologicalReaction direction="left-to-right" evidence="10">
        <dbReference type="Rhea" id="RHEA:14762"/>
    </physiologicalReaction>
</comment>
<dbReference type="NCBIfam" id="TIGR01822">
    <property type="entry name" value="2am3keto_CoA"/>
    <property type="match status" value="1"/>
</dbReference>
<evidence type="ECO:0000256" key="6">
    <source>
        <dbReference type="ARBA" id="ARBA00022898"/>
    </source>
</evidence>
<evidence type="ECO:0000256" key="11">
    <source>
        <dbReference type="ARBA" id="ARBA00055827"/>
    </source>
</evidence>
<evidence type="ECO:0000256" key="10">
    <source>
        <dbReference type="ARBA" id="ARBA00047854"/>
    </source>
</evidence>
<dbReference type="GO" id="GO:0016020">
    <property type="term" value="C:membrane"/>
    <property type="evidence" value="ECO:0007669"/>
    <property type="project" value="GOC"/>
</dbReference>
<feature type="domain" description="Aminotransferase class I/classII large" evidence="14">
    <location>
        <begin position="43"/>
        <end position="386"/>
    </location>
</feature>
<comment type="function">
    <text evidence="12">Catalyzes the cleavage of 2-amino-3-ketobutyrate to glycine and acetyl-CoA.</text>
</comment>
<reference evidence="15 16" key="1">
    <citation type="submission" date="2018-11" db="EMBL/GenBank/DDBJ databases">
        <title>Arenibacter aquaticus sp.nov., a marine bacterium isolated from surface seawater in the South China Sea.</title>
        <authorList>
            <person name="Guo J."/>
            <person name="Sun J."/>
        </authorList>
    </citation>
    <scope>NUCLEOTIDE SEQUENCE [LARGE SCALE GENOMIC DNA]</scope>
    <source>
        <strain evidence="15 16">GUO666</strain>
    </source>
</reference>
<dbReference type="FunFam" id="3.40.640.10:FF:000006">
    <property type="entry name" value="5-aminolevulinate synthase, mitochondrial"/>
    <property type="match status" value="1"/>
</dbReference>
<evidence type="ECO:0000256" key="3">
    <source>
        <dbReference type="ARBA" id="ARBA00004991"/>
    </source>
</evidence>
<comment type="caution">
    <text evidence="12">Lacks conserved residue(s) required for the propagation of feature annotation.</text>
</comment>
<comment type="function">
    <text evidence="11">Involved in de novo bacterial ceramide synthesis. Catalyzes the condensation of L-serine with palmitoyl-CoA (hexadecanoyl-CoA) to produce 3-oxosphinganine. Also capable of using alanine as substrate leading to the formation of 1-deoxysphinganine (1-deoxySa). Contributes to the levels of endogenous sphingolipids in its host.</text>
</comment>
<keyword evidence="7" id="KW-0746">Sphingolipid metabolism</keyword>
<dbReference type="InterPro" id="IPR050087">
    <property type="entry name" value="AON_synthase_class-II"/>
</dbReference>
<dbReference type="NCBIfam" id="NF005394">
    <property type="entry name" value="PRK06939.1"/>
    <property type="match status" value="1"/>
</dbReference>
<comment type="catalytic activity">
    <reaction evidence="12">
        <text>glycine + acetyl-CoA = (2S)-2-amino-3-oxobutanoate + CoA</text>
        <dbReference type="Rhea" id="RHEA:20736"/>
        <dbReference type="ChEBI" id="CHEBI:57287"/>
        <dbReference type="ChEBI" id="CHEBI:57288"/>
        <dbReference type="ChEBI" id="CHEBI:57305"/>
        <dbReference type="ChEBI" id="CHEBI:78948"/>
        <dbReference type="EC" id="2.3.1.29"/>
    </reaction>
</comment>
<feature type="binding site" evidence="12">
    <location>
        <position position="368"/>
    </location>
    <ligand>
        <name>substrate</name>
    </ligand>
</feature>
<dbReference type="PANTHER" id="PTHR13693:SF103">
    <property type="entry name" value="AMINOTRANSFERASE CLASS I_CLASSII DOMAIN-CONTAINING PROTEIN"/>
    <property type="match status" value="1"/>
</dbReference>
<dbReference type="InterPro" id="IPR015421">
    <property type="entry name" value="PyrdxlP-dep_Trfase_major"/>
</dbReference>
<dbReference type="InterPro" id="IPR004839">
    <property type="entry name" value="Aminotransferase_I/II_large"/>
</dbReference>
<organism evidence="15 16">
    <name type="scientific">Arenibacter aquaticus</name>
    <dbReference type="NCBI Taxonomy" id="2489054"/>
    <lineage>
        <taxon>Bacteria</taxon>
        <taxon>Pseudomonadati</taxon>
        <taxon>Bacteroidota</taxon>
        <taxon>Flavobacteriia</taxon>
        <taxon>Flavobacteriales</taxon>
        <taxon>Flavobacteriaceae</taxon>
        <taxon>Arenibacter</taxon>
    </lineage>
</organism>
<feature type="binding site" description="in other chain" evidence="12">
    <location>
        <begin position="241"/>
        <end position="244"/>
    </location>
    <ligand>
        <name>pyridoxal 5'-phosphate</name>
        <dbReference type="ChEBI" id="CHEBI:597326"/>
        <note>ligand shared between dimeric partners</note>
    </ligand>
</feature>
<dbReference type="GO" id="GO:0019518">
    <property type="term" value="P:L-threonine catabolic process to glycine"/>
    <property type="evidence" value="ECO:0007669"/>
    <property type="project" value="UniProtKB-UniRule"/>
</dbReference>
<dbReference type="Pfam" id="PF00155">
    <property type="entry name" value="Aminotran_1_2"/>
    <property type="match status" value="1"/>
</dbReference>
<dbReference type="RefSeq" id="WP_126161431.1">
    <property type="nucleotide sequence ID" value="NZ_RQPJ01000002.1"/>
</dbReference>
<evidence type="ECO:0000259" key="14">
    <source>
        <dbReference type="Pfam" id="PF00155"/>
    </source>
</evidence>
<gene>
    <name evidence="12 15" type="primary">kbl</name>
    <name evidence="15" type="ORF">EHW67_05910</name>
</gene>
<feature type="binding site" evidence="12">
    <location>
        <begin position="274"/>
        <end position="275"/>
    </location>
    <ligand>
        <name>pyridoxal 5'-phosphate</name>
        <dbReference type="ChEBI" id="CHEBI:597326"/>
        <note>ligand shared between dimeric partners</note>
    </ligand>
</feature>
<sequence>MYGKIKEYLGEELAAIKEAGLYKEERIIVSPQDAVIKIAGGKEVINFCANNYLGFSSHPEVVQAAKDTLDSHGFGMSSVRFICGTQDIHKELEKKIADFYGTEDTILYAAAFDANGGVFEPLLGPEDAIISDSLNHASIIDGVRLCKAKRYRYANSDMDNLEEQLKQADRDGARFKIVVTDGVFSMDGLVAPLDKICDLADKYDAMVMIDECHAAGFIGPSGRGTLEEKQVMGRIDIITGTLGKALGGAMGGYTTGKKEIIEILRQRSRPYLFSNSLAPAIVGASIKVFDMLANNTELRDRLAYNTQYFKQGIKKAGFEIIDGDTAIVPIMLHDAKLAQEMAQLMLQRGIYVIGFFYPVVPKGKARIRVQLSAAHKKEHLDLAIAAFIEVGKKLKVV</sequence>
<evidence type="ECO:0000256" key="12">
    <source>
        <dbReference type="HAMAP-Rule" id="MF_00985"/>
    </source>
</evidence>
<keyword evidence="5 12" id="KW-0808">Transferase</keyword>
<evidence type="ECO:0000256" key="8">
    <source>
        <dbReference type="ARBA" id="ARBA00023098"/>
    </source>
</evidence>
<dbReference type="PANTHER" id="PTHR13693">
    <property type="entry name" value="CLASS II AMINOTRANSFERASE/8-AMINO-7-OXONONANOATE SYNTHASE"/>
    <property type="match status" value="1"/>
</dbReference>
<dbReference type="UniPathway" id="UPA00046">
    <property type="reaction ID" value="UER00506"/>
</dbReference>
<dbReference type="Proteomes" id="UP000267585">
    <property type="component" value="Unassembled WGS sequence"/>
</dbReference>
<evidence type="ECO:0000256" key="13">
    <source>
        <dbReference type="SAM" id="Coils"/>
    </source>
</evidence>
<evidence type="ECO:0000256" key="5">
    <source>
        <dbReference type="ARBA" id="ARBA00022679"/>
    </source>
</evidence>
<evidence type="ECO:0000256" key="4">
    <source>
        <dbReference type="ARBA" id="ARBA00010008"/>
    </source>
</evidence>
<dbReference type="CDD" id="cd06454">
    <property type="entry name" value="KBL_like"/>
    <property type="match status" value="1"/>
</dbReference>
<feature type="coiled-coil region" evidence="13">
    <location>
        <begin position="151"/>
        <end position="178"/>
    </location>
</feature>
<dbReference type="Gene3D" id="3.90.1150.10">
    <property type="entry name" value="Aspartate Aminotransferase, domain 1"/>
    <property type="match status" value="1"/>
</dbReference>
<dbReference type="InterPro" id="IPR011282">
    <property type="entry name" value="2am3keto_CoA_ligase"/>
</dbReference>
<comment type="pathway">
    <text evidence="3">Sphingolipid metabolism.</text>
</comment>
<keyword evidence="8" id="KW-0443">Lipid metabolism</keyword>
<dbReference type="InterPro" id="IPR015422">
    <property type="entry name" value="PyrdxlP-dep_Trfase_small"/>
</dbReference>
<dbReference type="AlphaFoldDB" id="A0A3S0B0C6"/>
<evidence type="ECO:0000313" key="15">
    <source>
        <dbReference type="EMBL" id="RTE54699.1"/>
    </source>
</evidence>
<dbReference type="OrthoDB" id="9807157at2"/>
<dbReference type="InterPro" id="IPR015424">
    <property type="entry name" value="PyrdxlP-dep_Trfase"/>
</dbReference>
<dbReference type="GO" id="GO:0004758">
    <property type="term" value="F:serine C-palmitoyltransferase activity"/>
    <property type="evidence" value="ECO:0007669"/>
    <property type="project" value="UniProtKB-EC"/>
</dbReference>
<keyword evidence="16" id="KW-1185">Reference proteome</keyword>
<feature type="binding site" evidence="12">
    <location>
        <position position="136"/>
    </location>
    <ligand>
        <name>substrate</name>
    </ligand>
</feature>
<feature type="modified residue" description="N6-(pyridoxal phosphate)lysine" evidence="12">
    <location>
        <position position="244"/>
    </location>
</feature>
<evidence type="ECO:0000313" key="16">
    <source>
        <dbReference type="Proteomes" id="UP000267585"/>
    </source>
</evidence>
<name>A0A3S0B0C6_9FLAO</name>
<dbReference type="GO" id="GO:0030148">
    <property type="term" value="P:sphingolipid biosynthetic process"/>
    <property type="evidence" value="ECO:0007669"/>
    <property type="project" value="UniProtKB-ARBA"/>
</dbReference>
<keyword evidence="9 12" id="KW-0012">Acyltransferase</keyword>
<dbReference type="SUPFAM" id="SSF53383">
    <property type="entry name" value="PLP-dependent transferases"/>
    <property type="match status" value="1"/>
</dbReference>
<comment type="pathway">
    <text evidence="12">Amino-acid degradation; L-threonine degradation via oxydo-reductase pathway; glycine from L-threonine: step 2/2.</text>
</comment>
<dbReference type="GO" id="GO:0030170">
    <property type="term" value="F:pyridoxal phosphate binding"/>
    <property type="evidence" value="ECO:0007669"/>
    <property type="project" value="UniProtKB-UniRule"/>
</dbReference>
<comment type="caution">
    <text evidence="15">The sequence shown here is derived from an EMBL/GenBank/DDBJ whole genome shotgun (WGS) entry which is preliminary data.</text>
</comment>
<comment type="subunit">
    <text evidence="12">Homodimer.</text>
</comment>
<keyword evidence="6 12" id="KW-0663">Pyridoxal phosphate</keyword>
<dbReference type="HAMAP" id="MF_00985">
    <property type="entry name" value="2am3keto_CoA_ligase"/>
    <property type="match status" value="1"/>
</dbReference>
<evidence type="ECO:0000256" key="7">
    <source>
        <dbReference type="ARBA" id="ARBA00022919"/>
    </source>
</evidence>
<proteinExistence type="inferred from homology"/>
<comment type="similarity">
    <text evidence="4">Belongs to the class-II pyridoxal-phosphate-dependent aminotransferase family. BioF subfamily.</text>
</comment>
<evidence type="ECO:0000256" key="1">
    <source>
        <dbReference type="ARBA" id="ARBA00004746"/>
    </source>
</evidence>